<evidence type="ECO:0008006" key="4">
    <source>
        <dbReference type="Google" id="ProtNLM"/>
    </source>
</evidence>
<name>A0A2P8E035_9ACTN</name>
<feature type="transmembrane region" description="Helical" evidence="1">
    <location>
        <begin position="207"/>
        <end position="230"/>
    </location>
</feature>
<dbReference type="RefSeq" id="WP_106537819.1">
    <property type="nucleotide sequence ID" value="NZ_PYGE01000009.1"/>
</dbReference>
<feature type="transmembrane region" description="Helical" evidence="1">
    <location>
        <begin position="670"/>
        <end position="690"/>
    </location>
</feature>
<dbReference type="Proteomes" id="UP000243528">
    <property type="component" value="Unassembled WGS sequence"/>
</dbReference>
<feature type="transmembrane region" description="Helical" evidence="1">
    <location>
        <begin position="349"/>
        <end position="366"/>
    </location>
</feature>
<dbReference type="OrthoDB" id="3258069at2"/>
<gene>
    <name evidence="2" type="ORF">CLV30_109132</name>
</gene>
<feature type="transmembrane region" description="Helical" evidence="1">
    <location>
        <begin position="618"/>
        <end position="643"/>
    </location>
</feature>
<protein>
    <recommendedName>
        <fullName evidence="4">FtsX-like permease family protein</fullName>
    </recommendedName>
</protein>
<organism evidence="2 3">
    <name type="scientific">Haloactinopolyspora alba</name>
    <dbReference type="NCBI Taxonomy" id="648780"/>
    <lineage>
        <taxon>Bacteria</taxon>
        <taxon>Bacillati</taxon>
        <taxon>Actinomycetota</taxon>
        <taxon>Actinomycetes</taxon>
        <taxon>Jiangellales</taxon>
        <taxon>Jiangellaceae</taxon>
        <taxon>Haloactinopolyspora</taxon>
    </lineage>
</organism>
<dbReference type="EMBL" id="PYGE01000009">
    <property type="protein sequence ID" value="PSL02824.1"/>
    <property type="molecule type" value="Genomic_DNA"/>
</dbReference>
<sequence>MTARTRHQAASPRQLRRNLARIGRRSTSLRGVNGFGAVLALLAFVTISLGAAAAVLASAVYDHREDVGRARAPVTDSGAGTVTPLLWGIDGLSVGFEQVPVVFLQQTGADPPLPPGVSALPEPGEALVSPALRDLLAEHGVPDRFGKDIGLIGQDGLVSATELFAYVGTDAQADHGLRQISTIGVTDSSPVYQRLGEDLYDRDVQEFWAMAGFLCVLPGLIALTSAARVADDETRRRHRLLVRLGADRWARARIAAPRTRLVGSVSLVLCLGVLARITAADTTLPFTGFVLQAEVVRPVAWLLAVVIVAAHVLSGAALNRMTAGSLGRKDDLEASRLQVPADKPSWRRTVVLLVVLAVQPWIIVFFDNRVVQALSTLTAAGLAVICLPAALATLLQLIARRRGIPTLQRRGIGVFLGWRITAYRSRAIARLTGTITSLVLVVGHAAVVLALFTAPAEAQSRPSEQIGTSALNVRADEDRISEVLRFASDRGIAAITIHESVERDDPSVVLGECADLQAFGVECADATLTPAELPPRLAAVLTWDAPGVDIRPTPPENVERSSAGSMATVVLASHDGTDLPDVELGRDLERAVGFDARLERIGVDAIIGALDLQDKSQWIYVFGVPGVLTLLIVAALTWAAVVIEESRGLVRNPLLVGRHDVFESIATVRLTWPVAIGGLGGAAATGWLLAPHITNNAFDLPTGFLLSATLAAVVIAAISGNIGGRILANASRDQW</sequence>
<keyword evidence="1" id="KW-1133">Transmembrane helix</keyword>
<feature type="transmembrane region" description="Helical" evidence="1">
    <location>
        <begin position="702"/>
        <end position="722"/>
    </location>
</feature>
<accession>A0A2P8E035</accession>
<keyword evidence="1" id="KW-0812">Transmembrane</keyword>
<keyword evidence="3" id="KW-1185">Reference proteome</keyword>
<feature type="transmembrane region" description="Helical" evidence="1">
    <location>
        <begin position="428"/>
        <end position="452"/>
    </location>
</feature>
<keyword evidence="1" id="KW-0472">Membrane</keyword>
<feature type="transmembrane region" description="Helical" evidence="1">
    <location>
        <begin position="378"/>
        <end position="399"/>
    </location>
</feature>
<reference evidence="2 3" key="1">
    <citation type="submission" date="2018-03" db="EMBL/GenBank/DDBJ databases">
        <title>Genomic Encyclopedia of Archaeal and Bacterial Type Strains, Phase II (KMG-II): from individual species to whole genera.</title>
        <authorList>
            <person name="Goeker M."/>
        </authorList>
    </citation>
    <scope>NUCLEOTIDE SEQUENCE [LARGE SCALE GENOMIC DNA]</scope>
    <source>
        <strain evidence="2 3">DSM 45211</strain>
    </source>
</reference>
<evidence type="ECO:0000256" key="1">
    <source>
        <dbReference type="SAM" id="Phobius"/>
    </source>
</evidence>
<proteinExistence type="predicted"/>
<comment type="caution">
    <text evidence="2">The sequence shown here is derived from an EMBL/GenBank/DDBJ whole genome shotgun (WGS) entry which is preliminary data.</text>
</comment>
<evidence type="ECO:0000313" key="3">
    <source>
        <dbReference type="Proteomes" id="UP000243528"/>
    </source>
</evidence>
<dbReference type="AlphaFoldDB" id="A0A2P8E035"/>
<feature type="transmembrane region" description="Helical" evidence="1">
    <location>
        <begin position="261"/>
        <end position="279"/>
    </location>
</feature>
<evidence type="ECO:0000313" key="2">
    <source>
        <dbReference type="EMBL" id="PSL02824.1"/>
    </source>
</evidence>
<feature type="transmembrane region" description="Helical" evidence="1">
    <location>
        <begin position="299"/>
        <end position="319"/>
    </location>
</feature>